<evidence type="ECO:0000259" key="8">
    <source>
        <dbReference type="PROSITE" id="PS50109"/>
    </source>
</evidence>
<keyword evidence="3" id="KW-0808">Transferase</keyword>
<accession>A0A226WW81</accession>
<dbReference type="EC" id="2.7.13.3" evidence="2"/>
<dbReference type="InterPro" id="IPR003594">
    <property type="entry name" value="HATPase_dom"/>
</dbReference>
<dbReference type="PROSITE" id="PS50109">
    <property type="entry name" value="HIS_KIN"/>
    <property type="match status" value="1"/>
</dbReference>
<dbReference type="SUPFAM" id="SSF55874">
    <property type="entry name" value="ATPase domain of HSP90 chaperone/DNA topoisomerase II/histidine kinase"/>
    <property type="match status" value="1"/>
</dbReference>
<keyword evidence="7" id="KW-0902">Two-component regulatory system</keyword>
<protein>
    <recommendedName>
        <fullName evidence="2">histidine kinase</fullName>
        <ecNumber evidence="2">2.7.13.3</ecNumber>
    </recommendedName>
</protein>
<keyword evidence="4" id="KW-0547">Nucleotide-binding</keyword>
<evidence type="ECO:0000313" key="9">
    <source>
        <dbReference type="EMBL" id="OXC75445.1"/>
    </source>
</evidence>
<dbReference type="Proteomes" id="UP000214720">
    <property type="component" value="Unassembled WGS sequence"/>
</dbReference>
<feature type="domain" description="Histidine kinase" evidence="8">
    <location>
        <begin position="175"/>
        <end position="385"/>
    </location>
</feature>
<organism evidence="9 10">
    <name type="scientific">Caballeronia sordidicola</name>
    <name type="common">Burkholderia sordidicola</name>
    <dbReference type="NCBI Taxonomy" id="196367"/>
    <lineage>
        <taxon>Bacteria</taxon>
        <taxon>Pseudomonadati</taxon>
        <taxon>Pseudomonadota</taxon>
        <taxon>Betaproteobacteria</taxon>
        <taxon>Burkholderiales</taxon>
        <taxon>Burkholderiaceae</taxon>
        <taxon>Caballeronia</taxon>
    </lineage>
</organism>
<dbReference type="Gene3D" id="3.30.565.10">
    <property type="entry name" value="Histidine kinase-like ATPase, C-terminal domain"/>
    <property type="match status" value="1"/>
</dbReference>
<dbReference type="InterPro" id="IPR050351">
    <property type="entry name" value="BphY/WalK/GraS-like"/>
</dbReference>
<keyword evidence="6" id="KW-0067">ATP-binding</keyword>
<dbReference type="GO" id="GO:0004673">
    <property type="term" value="F:protein histidine kinase activity"/>
    <property type="evidence" value="ECO:0007669"/>
    <property type="project" value="UniProtKB-EC"/>
</dbReference>
<dbReference type="InterPro" id="IPR004358">
    <property type="entry name" value="Sig_transdc_His_kin-like_C"/>
</dbReference>
<evidence type="ECO:0000313" key="10">
    <source>
        <dbReference type="Proteomes" id="UP000214720"/>
    </source>
</evidence>
<dbReference type="GO" id="GO:0005524">
    <property type="term" value="F:ATP binding"/>
    <property type="evidence" value="ECO:0007669"/>
    <property type="project" value="UniProtKB-KW"/>
</dbReference>
<dbReference type="SMART" id="SM00387">
    <property type="entry name" value="HATPase_c"/>
    <property type="match status" value="1"/>
</dbReference>
<dbReference type="GO" id="GO:0007234">
    <property type="term" value="P:osmosensory signaling via phosphorelay pathway"/>
    <property type="evidence" value="ECO:0007669"/>
    <property type="project" value="TreeGrafter"/>
</dbReference>
<dbReference type="GO" id="GO:0030295">
    <property type="term" value="F:protein kinase activator activity"/>
    <property type="evidence" value="ECO:0007669"/>
    <property type="project" value="TreeGrafter"/>
</dbReference>
<evidence type="ECO:0000256" key="2">
    <source>
        <dbReference type="ARBA" id="ARBA00012438"/>
    </source>
</evidence>
<proteinExistence type="predicted"/>
<dbReference type="PANTHER" id="PTHR42878">
    <property type="entry name" value="TWO-COMPONENT HISTIDINE KINASE"/>
    <property type="match status" value="1"/>
</dbReference>
<reference evidence="10" key="1">
    <citation type="submission" date="2017-01" db="EMBL/GenBank/DDBJ databases">
        <title>Genome Analysis of Deinococcus marmoris KOPRI26562.</title>
        <authorList>
            <person name="Kim J.H."/>
            <person name="Oh H.-M."/>
        </authorList>
    </citation>
    <scope>NUCLEOTIDE SEQUENCE [LARGE SCALE GENOMIC DNA]</scope>
    <source>
        <strain evidence="10">PAMC 26633</strain>
    </source>
</reference>
<evidence type="ECO:0000256" key="3">
    <source>
        <dbReference type="ARBA" id="ARBA00022679"/>
    </source>
</evidence>
<evidence type="ECO:0000256" key="6">
    <source>
        <dbReference type="ARBA" id="ARBA00022840"/>
    </source>
</evidence>
<evidence type="ECO:0000256" key="5">
    <source>
        <dbReference type="ARBA" id="ARBA00022777"/>
    </source>
</evidence>
<comment type="caution">
    <text evidence="9">The sequence shown here is derived from an EMBL/GenBank/DDBJ whole genome shotgun (WGS) entry which is preliminary data.</text>
</comment>
<dbReference type="AlphaFoldDB" id="A0A226WW81"/>
<name>A0A226WW81_CABSO</name>
<evidence type="ECO:0000256" key="1">
    <source>
        <dbReference type="ARBA" id="ARBA00000085"/>
    </source>
</evidence>
<dbReference type="PANTHER" id="PTHR42878:SF7">
    <property type="entry name" value="SENSOR HISTIDINE KINASE GLRK"/>
    <property type="match status" value="1"/>
</dbReference>
<dbReference type="InterPro" id="IPR036890">
    <property type="entry name" value="HATPase_C_sf"/>
</dbReference>
<dbReference type="Pfam" id="PF02518">
    <property type="entry name" value="HATPase_c"/>
    <property type="match status" value="1"/>
</dbReference>
<gene>
    <name evidence="9" type="ORF">BSU04_26860</name>
</gene>
<evidence type="ECO:0000256" key="7">
    <source>
        <dbReference type="ARBA" id="ARBA00023012"/>
    </source>
</evidence>
<keyword evidence="5" id="KW-0418">Kinase</keyword>
<dbReference type="GO" id="GO:0000156">
    <property type="term" value="F:phosphorelay response regulator activity"/>
    <property type="evidence" value="ECO:0007669"/>
    <property type="project" value="TreeGrafter"/>
</dbReference>
<dbReference type="EMBL" id="MTHB01000173">
    <property type="protein sequence ID" value="OXC75445.1"/>
    <property type="molecule type" value="Genomic_DNA"/>
</dbReference>
<dbReference type="InterPro" id="IPR005467">
    <property type="entry name" value="His_kinase_dom"/>
</dbReference>
<evidence type="ECO:0000256" key="4">
    <source>
        <dbReference type="ARBA" id="ARBA00022741"/>
    </source>
</evidence>
<sequence>MALLNYAQGDAMMHEFLVNNRTALIDRCRRKVARRSGRTISKEQLQNGVPLFLDQLIETLKIEQTSDPMTRGENHGLSGSELPHDNVDGSAAKHGRELLVLGFSIDQLVHSYGDLCQAITDLACEREVQFVVDEFRTLTRCLENAIASAVVEYTTQRDAKSAHNTALDMTEKIEYLAEDLRSRLGTAMLAFAAAKASNLSLKGATGSVLEHGLFELRDLIDRALAETRSTSGVSPCGEVFSVAEFIEEIKFAAELAAQVRGCSLLVAAVHPDLNARGNRDLLYAALGSLVQNAFKFTRAHTAVFLNVHTAADRIMIDVVDHCGGLPKGDTEGIFLPFTQSTNDRSGLGLGLAFARKNVELNGGSLTARDMPGKGCAFTISLPLYGGPLPGTGGGHSL</sequence>
<comment type="catalytic activity">
    <reaction evidence="1">
        <text>ATP + protein L-histidine = ADP + protein N-phospho-L-histidine.</text>
        <dbReference type="EC" id="2.7.13.3"/>
    </reaction>
</comment>
<dbReference type="PRINTS" id="PR00344">
    <property type="entry name" value="BCTRLSENSOR"/>
</dbReference>